<dbReference type="SMART" id="SM00358">
    <property type="entry name" value="DSRM"/>
    <property type="match status" value="1"/>
</dbReference>
<sequence length="136" mass="14206">MNAKGDLIAKLLSLGQGAPEFDVVTAGPPHERTFQVSVRVGGRVLGGGEARSKRDAERIASEVALRGLEGRGLEGGRPEADPSPAGGVWPIYSPVLAGALEAALDLCPEDASVDDVRAEAARLYRDLLRDLGHGPE</sequence>
<dbReference type="SUPFAM" id="SSF54768">
    <property type="entry name" value="dsRNA-binding domain-like"/>
    <property type="match status" value="1"/>
</dbReference>
<dbReference type="Pfam" id="PF00035">
    <property type="entry name" value="dsrm"/>
    <property type="match status" value="1"/>
</dbReference>
<keyword evidence="4" id="KW-1185">Reference proteome</keyword>
<evidence type="ECO:0000313" key="4">
    <source>
        <dbReference type="Proteomes" id="UP001597475"/>
    </source>
</evidence>
<gene>
    <name evidence="3" type="ORF">ACFSR9_06315</name>
</gene>
<evidence type="ECO:0000259" key="2">
    <source>
        <dbReference type="PROSITE" id="PS50137"/>
    </source>
</evidence>
<proteinExistence type="predicted"/>
<dbReference type="PROSITE" id="PS50137">
    <property type="entry name" value="DS_RBD"/>
    <property type="match status" value="1"/>
</dbReference>
<evidence type="ECO:0000313" key="3">
    <source>
        <dbReference type="EMBL" id="MFD2609054.1"/>
    </source>
</evidence>
<name>A0ABW5P1Q0_9DEIO</name>
<dbReference type="Proteomes" id="UP001597475">
    <property type="component" value="Unassembled WGS sequence"/>
</dbReference>
<evidence type="ECO:0000256" key="1">
    <source>
        <dbReference type="PROSITE-ProRule" id="PRU00266"/>
    </source>
</evidence>
<reference evidence="4" key="1">
    <citation type="journal article" date="2019" name="Int. J. Syst. Evol. Microbiol.">
        <title>The Global Catalogue of Microorganisms (GCM) 10K type strain sequencing project: providing services to taxonomists for standard genome sequencing and annotation.</title>
        <authorList>
            <consortium name="The Broad Institute Genomics Platform"/>
            <consortium name="The Broad Institute Genome Sequencing Center for Infectious Disease"/>
            <person name="Wu L."/>
            <person name="Ma J."/>
        </authorList>
    </citation>
    <scope>NUCLEOTIDE SEQUENCE [LARGE SCALE GENOMIC DNA]</scope>
    <source>
        <strain evidence="4">KCTC 33842</strain>
    </source>
</reference>
<dbReference type="RefSeq" id="WP_386844123.1">
    <property type="nucleotide sequence ID" value="NZ_JBHUMK010000025.1"/>
</dbReference>
<dbReference type="Gene3D" id="3.30.160.20">
    <property type="match status" value="1"/>
</dbReference>
<accession>A0ABW5P1Q0</accession>
<comment type="caution">
    <text evidence="3">The sequence shown here is derived from an EMBL/GenBank/DDBJ whole genome shotgun (WGS) entry which is preliminary data.</text>
</comment>
<protein>
    <submittedName>
        <fullName evidence="3">DsRNA-binding protein</fullName>
    </submittedName>
</protein>
<organism evidence="3 4">
    <name type="scientific">Deinococcus taklimakanensis</name>
    <dbReference type="NCBI Taxonomy" id="536443"/>
    <lineage>
        <taxon>Bacteria</taxon>
        <taxon>Thermotogati</taxon>
        <taxon>Deinococcota</taxon>
        <taxon>Deinococci</taxon>
        <taxon>Deinococcales</taxon>
        <taxon>Deinococcaceae</taxon>
        <taxon>Deinococcus</taxon>
    </lineage>
</organism>
<dbReference type="InterPro" id="IPR014720">
    <property type="entry name" value="dsRBD_dom"/>
</dbReference>
<dbReference type="EMBL" id="JBHUMK010000025">
    <property type="protein sequence ID" value="MFD2609054.1"/>
    <property type="molecule type" value="Genomic_DNA"/>
</dbReference>
<keyword evidence="1" id="KW-0694">RNA-binding</keyword>
<feature type="domain" description="DRBM" evidence="2">
    <location>
        <begin position="19"/>
        <end position="70"/>
    </location>
</feature>